<keyword evidence="2" id="KW-0472">Membrane</keyword>
<evidence type="ECO:0000313" key="4">
    <source>
        <dbReference type="Proteomes" id="UP000324324"/>
    </source>
</evidence>
<name>A0A5M8A3N9_9BURK</name>
<reference evidence="3 4" key="1">
    <citation type="submission" date="2019-09" db="EMBL/GenBank/DDBJ databases">
        <title>Isolation of a novel species in the genus Cupriavidus from patients with sepsis using whole genome sequencing.</title>
        <authorList>
            <person name="Kweon O.J."/>
            <person name="Lee M.-K."/>
        </authorList>
    </citation>
    <scope>NUCLEOTIDE SEQUENCE [LARGE SCALE GENOMIC DNA]</scope>
    <source>
        <strain evidence="3 4">MKL-01</strain>
    </source>
</reference>
<keyword evidence="4" id="KW-1185">Reference proteome</keyword>
<dbReference type="AlphaFoldDB" id="A0A5M8A3N9"/>
<keyword evidence="2" id="KW-0812">Transmembrane</keyword>
<evidence type="ECO:0000313" key="3">
    <source>
        <dbReference type="EMBL" id="KAA6116705.1"/>
    </source>
</evidence>
<dbReference type="Proteomes" id="UP000324324">
    <property type="component" value="Unassembled WGS sequence"/>
</dbReference>
<dbReference type="RefSeq" id="WP_149319397.1">
    <property type="nucleotide sequence ID" value="NZ_VWRN01000071.1"/>
</dbReference>
<dbReference type="Pfam" id="PF12279">
    <property type="entry name" value="DUF3619"/>
    <property type="match status" value="1"/>
</dbReference>
<dbReference type="EMBL" id="VWRN01000071">
    <property type="protein sequence ID" value="KAA6116705.1"/>
    <property type="molecule type" value="Genomic_DNA"/>
</dbReference>
<gene>
    <name evidence="3" type="ORF">F1599_24005</name>
</gene>
<evidence type="ECO:0000256" key="1">
    <source>
        <dbReference type="SAM" id="MobiDB-lite"/>
    </source>
</evidence>
<feature type="region of interest" description="Disordered" evidence="1">
    <location>
        <begin position="48"/>
        <end position="67"/>
    </location>
</feature>
<keyword evidence="2" id="KW-1133">Transmembrane helix</keyword>
<comment type="caution">
    <text evidence="3">The sequence shown here is derived from an EMBL/GenBank/DDBJ whole genome shotgun (WGS) entry which is preliminary data.</text>
</comment>
<evidence type="ECO:0000256" key="2">
    <source>
        <dbReference type="SAM" id="Phobius"/>
    </source>
</evidence>
<sequence length="142" mass="15654">MNSRNASEIEQRRLARQITAMLDASAHQVPADIADRLAAARRVALSRRRVEAPQTSPRLAAAGPSLHGDARRAMRPLGDWVRRLGLVWTLVALAGGLAGIYQWQQQQRIEELADVDAAMLLDELPPAAYADEGFHVFLKHGE</sequence>
<accession>A0A5M8A3N9</accession>
<protein>
    <submittedName>
        <fullName evidence="3">DUF3619 family protein</fullName>
    </submittedName>
</protein>
<organism evidence="3 4">
    <name type="scientific">Cupriavidus cauae</name>
    <dbReference type="NCBI Taxonomy" id="2608999"/>
    <lineage>
        <taxon>Bacteria</taxon>
        <taxon>Pseudomonadati</taxon>
        <taxon>Pseudomonadota</taxon>
        <taxon>Betaproteobacteria</taxon>
        <taxon>Burkholderiales</taxon>
        <taxon>Burkholderiaceae</taxon>
        <taxon>Cupriavidus</taxon>
    </lineage>
</organism>
<proteinExistence type="predicted"/>
<dbReference type="InterPro" id="IPR022064">
    <property type="entry name" value="DUF3619"/>
</dbReference>
<feature type="transmembrane region" description="Helical" evidence="2">
    <location>
        <begin position="84"/>
        <end position="103"/>
    </location>
</feature>